<accession>A0ABN8ZFJ3</accession>
<feature type="region of interest" description="Disordered" evidence="1">
    <location>
        <begin position="1"/>
        <end position="87"/>
    </location>
</feature>
<sequence>MRPRTGRETGDVRLGRQADQEQGWPRPSWALSHVPHPGGWVDEREADGLTMGPGQRDRQGLRAAGAALSMPPQGRTGPGNPPEEVPRHHQTLLGLQLGLRVAHTSASNGKWPLSAWADHAGEPHQAEPVSLLQAAV</sequence>
<keyword evidence="3" id="KW-1185">Reference proteome</keyword>
<name>A0ABN8ZFJ3_RANTA</name>
<dbReference type="EMBL" id="OX459969">
    <property type="protein sequence ID" value="CAI9172570.1"/>
    <property type="molecule type" value="Genomic_DNA"/>
</dbReference>
<evidence type="ECO:0000256" key="1">
    <source>
        <dbReference type="SAM" id="MobiDB-lite"/>
    </source>
</evidence>
<evidence type="ECO:0000313" key="2">
    <source>
        <dbReference type="EMBL" id="CAI9172570.1"/>
    </source>
</evidence>
<proteinExistence type="predicted"/>
<evidence type="ECO:0000313" key="3">
    <source>
        <dbReference type="Proteomes" id="UP001176941"/>
    </source>
</evidence>
<dbReference type="Proteomes" id="UP001176941">
    <property type="component" value="Chromosome 33"/>
</dbReference>
<feature type="compositionally biased region" description="Basic and acidic residues" evidence="1">
    <location>
        <begin position="1"/>
        <end position="19"/>
    </location>
</feature>
<organism evidence="2 3">
    <name type="scientific">Rangifer tarandus platyrhynchus</name>
    <name type="common">Svalbard reindeer</name>
    <dbReference type="NCBI Taxonomy" id="3082113"/>
    <lineage>
        <taxon>Eukaryota</taxon>
        <taxon>Metazoa</taxon>
        <taxon>Chordata</taxon>
        <taxon>Craniata</taxon>
        <taxon>Vertebrata</taxon>
        <taxon>Euteleostomi</taxon>
        <taxon>Mammalia</taxon>
        <taxon>Eutheria</taxon>
        <taxon>Laurasiatheria</taxon>
        <taxon>Artiodactyla</taxon>
        <taxon>Ruminantia</taxon>
        <taxon>Pecora</taxon>
        <taxon>Cervidae</taxon>
        <taxon>Odocoileinae</taxon>
        <taxon>Rangifer</taxon>
    </lineage>
</organism>
<protein>
    <submittedName>
        <fullName evidence="2">Uncharacterized protein</fullName>
    </submittedName>
</protein>
<gene>
    <name evidence="2" type="ORF">MRATA1EN1_LOCUS21532</name>
</gene>
<reference evidence="2" key="1">
    <citation type="submission" date="2023-04" db="EMBL/GenBank/DDBJ databases">
        <authorList>
            <consortium name="ELIXIR-Norway"/>
        </authorList>
    </citation>
    <scope>NUCLEOTIDE SEQUENCE [LARGE SCALE GENOMIC DNA]</scope>
</reference>